<keyword evidence="2" id="KW-0472">Membrane</keyword>
<evidence type="ECO:0000313" key="3">
    <source>
        <dbReference type="EMBL" id="MBT0664824.1"/>
    </source>
</evidence>
<keyword evidence="2" id="KW-0874">Quinone</keyword>
<dbReference type="GO" id="GO:0008137">
    <property type="term" value="F:NADH dehydrogenase (ubiquinone) activity"/>
    <property type="evidence" value="ECO:0007669"/>
    <property type="project" value="UniProtKB-UniRule"/>
</dbReference>
<dbReference type="Pfam" id="PF00499">
    <property type="entry name" value="Oxidored_q3"/>
    <property type="match status" value="1"/>
</dbReference>
<comment type="subcellular location">
    <subcellularLocation>
        <location evidence="2">Cell membrane</location>
        <topology evidence="2">Multi-pass membrane protein</topology>
    </subcellularLocation>
</comment>
<dbReference type="InterPro" id="IPR001457">
    <property type="entry name" value="NADH_UbQ/plastoQ_OxRdtase_su6"/>
</dbReference>
<keyword evidence="2" id="KW-1133">Transmembrane helix</keyword>
<keyword evidence="2" id="KW-1003">Cell membrane</keyword>
<dbReference type="PANTHER" id="PTHR33269:SF17">
    <property type="entry name" value="NADH-UBIQUINONE OXIDOREDUCTASE CHAIN 6"/>
    <property type="match status" value="1"/>
</dbReference>
<keyword evidence="2" id="KW-0520">NAD</keyword>
<reference evidence="3 4" key="1">
    <citation type="submission" date="2021-05" db="EMBL/GenBank/DDBJ databases">
        <title>The draft genome of Geobacter pelophilus DSM 12255.</title>
        <authorList>
            <person name="Xu Z."/>
            <person name="Masuda Y."/>
            <person name="Itoh H."/>
            <person name="Senoo K."/>
        </authorList>
    </citation>
    <scope>NUCLEOTIDE SEQUENCE [LARGE SCALE GENOMIC DNA]</scope>
    <source>
        <strain evidence="3 4">DSM 12255</strain>
    </source>
</reference>
<comment type="catalytic activity">
    <reaction evidence="2">
        <text>a quinone + NADH + 5 H(+)(in) = a quinol + NAD(+) + 4 H(+)(out)</text>
        <dbReference type="Rhea" id="RHEA:57888"/>
        <dbReference type="ChEBI" id="CHEBI:15378"/>
        <dbReference type="ChEBI" id="CHEBI:24646"/>
        <dbReference type="ChEBI" id="CHEBI:57540"/>
        <dbReference type="ChEBI" id="CHEBI:57945"/>
        <dbReference type="ChEBI" id="CHEBI:132124"/>
    </reaction>
</comment>
<feature type="transmembrane region" description="Helical" evidence="2">
    <location>
        <begin position="6"/>
        <end position="23"/>
    </location>
</feature>
<dbReference type="EC" id="7.1.1.-" evidence="2"/>
<dbReference type="AlphaFoldDB" id="A0AAW4L9V8"/>
<organism evidence="3 4">
    <name type="scientific">Geoanaerobacter pelophilus</name>
    <dbReference type="NCBI Taxonomy" id="60036"/>
    <lineage>
        <taxon>Bacteria</taxon>
        <taxon>Pseudomonadati</taxon>
        <taxon>Thermodesulfobacteriota</taxon>
        <taxon>Desulfuromonadia</taxon>
        <taxon>Geobacterales</taxon>
        <taxon>Geobacteraceae</taxon>
        <taxon>Geoanaerobacter</taxon>
    </lineage>
</organism>
<dbReference type="GO" id="GO:0048038">
    <property type="term" value="F:quinone binding"/>
    <property type="evidence" value="ECO:0007669"/>
    <property type="project" value="UniProtKB-UniRule"/>
</dbReference>
<dbReference type="InterPro" id="IPR042106">
    <property type="entry name" value="Nuo/plastoQ_OxRdtase_6_NuoJ"/>
</dbReference>
<keyword evidence="2" id="KW-0812">Transmembrane</keyword>
<evidence type="ECO:0000313" key="4">
    <source>
        <dbReference type="Proteomes" id="UP000811899"/>
    </source>
</evidence>
<feature type="transmembrane region" description="Helical" evidence="2">
    <location>
        <begin position="141"/>
        <end position="162"/>
    </location>
</feature>
<name>A0AAW4L9V8_9BACT</name>
<protein>
    <recommendedName>
        <fullName evidence="2">NADH-quinone oxidoreductase subunit J</fullName>
        <ecNumber evidence="2">7.1.1.-</ecNumber>
    </recommendedName>
</protein>
<comment type="caution">
    <text evidence="3">The sequence shown here is derived from an EMBL/GenBank/DDBJ whole genome shotgun (WGS) entry which is preliminary data.</text>
</comment>
<dbReference type="RefSeq" id="WP_214171603.1">
    <property type="nucleotide sequence ID" value="NZ_JAHCVJ010000004.1"/>
</dbReference>
<feature type="transmembrane region" description="Helical" evidence="2">
    <location>
        <begin position="30"/>
        <end position="47"/>
    </location>
</feature>
<dbReference type="PANTHER" id="PTHR33269">
    <property type="entry name" value="NADH-UBIQUINONE OXIDOREDUCTASE CHAIN 6"/>
    <property type="match status" value="1"/>
</dbReference>
<comment type="function">
    <text evidence="2">NDH-1 shuttles electrons from NADH, via FMN and iron-sulfur (Fe-S) centers, to quinones in the respiratory chain. Couples the redox reaction to proton translocation (for every two electrons transferred, four hydrogen ions are translocated across the cytoplasmic membrane), and thus conserves the redox energy in a proton gradient.</text>
</comment>
<sequence length="167" mass="18012">METIFFTLVAVVTVLSGIMVVTCRNPINSALSLILTFFCIATLYVTLDAPFMAAIQVLVYAGAIMVLIVFVIMLLNIRSEAGKRYTHAGIIGTVAGVLLLITTFSFLNNSTLTGVRGLVTTDVVNKVGHTELIARSMFTDFLLPFEITSILLLVAIIGAVILSKKKI</sequence>
<dbReference type="Gene3D" id="1.20.120.1200">
    <property type="entry name" value="NADH-ubiquinone/plastoquinone oxidoreductase chain 6, subunit NuoJ"/>
    <property type="match status" value="1"/>
</dbReference>
<comment type="similarity">
    <text evidence="1 2">Belongs to the complex I subunit 6 family.</text>
</comment>
<evidence type="ECO:0000256" key="1">
    <source>
        <dbReference type="ARBA" id="ARBA00005698"/>
    </source>
</evidence>
<evidence type="ECO:0000256" key="2">
    <source>
        <dbReference type="RuleBase" id="RU004429"/>
    </source>
</evidence>
<dbReference type="Proteomes" id="UP000811899">
    <property type="component" value="Unassembled WGS sequence"/>
</dbReference>
<accession>A0AAW4L9V8</accession>
<gene>
    <name evidence="3" type="ORF">KI809_10980</name>
</gene>
<feature type="transmembrane region" description="Helical" evidence="2">
    <location>
        <begin position="87"/>
        <end position="107"/>
    </location>
</feature>
<feature type="transmembrane region" description="Helical" evidence="2">
    <location>
        <begin position="53"/>
        <end position="75"/>
    </location>
</feature>
<proteinExistence type="inferred from homology"/>
<keyword evidence="4" id="KW-1185">Reference proteome</keyword>
<dbReference type="GO" id="GO:0005886">
    <property type="term" value="C:plasma membrane"/>
    <property type="evidence" value="ECO:0007669"/>
    <property type="project" value="UniProtKB-SubCell"/>
</dbReference>
<dbReference type="EMBL" id="JAHCVJ010000004">
    <property type="protein sequence ID" value="MBT0664824.1"/>
    <property type="molecule type" value="Genomic_DNA"/>
</dbReference>